<dbReference type="KEGG" id="uli:ETAA1_30040"/>
<accession>A0A517XU50</accession>
<organism evidence="2 3">
    <name type="scientific">Urbifossiella limnaea</name>
    <dbReference type="NCBI Taxonomy" id="2528023"/>
    <lineage>
        <taxon>Bacteria</taxon>
        <taxon>Pseudomonadati</taxon>
        <taxon>Planctomycetota</taxon>
        <taxon>Planctomycetia</taxon>
        <taxon>Gemmatales</taxon>
        <taxon>Gemmataceae</taxon>
        <taxon>Urbifossiella</taxon>
    </lineage>
</organism>
<sequence length="496" mass="52618">MAPVRASFAALVVFVAAVGDSPAQPPKAANLPQKTGQYLEVATFKSQGGVLKGEVAKAKTAFEVFAKYHAEYVANPVTHTAPQDFRSEPPPPNAPLTVDGLLNEIYRHLIVPSPVVPLHPTPGQPNLSTATARDTEMIAKEAEYIREFGAALDKALGGVVKQSNERVVRVGAARMLAAACRSGASAHWPTVTELLTAPNMDPEVRYYALQAAGNLLAAYDINDYRSRRHAADAKTVGALVTAVQNCVLKPEAILPLIDVPDGKGAVRKVLPPDQVPVHQFIRRQAVRALGQVRFAEFDSEKGKTLYPAHTLALVALNKLTVETFSVSGEKVDVVAAPKNQIGDANDAGEAVLGILNMAPPRGGAAAKQYAAPMADVIATGVITWVGPRSTDPASKALPWRGTAQRLDEGLKTWQGLFDVNWNPAQPVIRPELVPASAKDVAKAVADNVITPLGSATGTVNLTGLQTFQRDVLRKSKDITPRPFGGAGSPALPVQYP</sequence>
<gene>
    <name evidence="2" type="ORF">ETAA1_30040</name>
</gene>
<dbReference type="RefSeq" id="WP_145239622.1">
    <property type="nucleotide sequence ID" value="NZ_CP036273.1"/>
</dbReference>
<keyword evidence="3" id="KW-1185">Reference proteome</keyword>
<dbReference type="InterPro" id="IPR011989">
    <property type="entry name" value="ARM-like"/>
</dbReference>
<feature type="region of interest" description="Disordered" evidence="1">
    <location>
        <begin position="477"/>
        <end position="496"/>
    </location>
</feature>
<evidence type="ECO:0000313" key="3">
    <source>
        <dbReference type="Proteomes" id="UP000319576"/>
    </source>
</evidence>
<dbReference type="AlphaFoldDB" id="A0A517XU50"/>
<dbReference type="Gene3D" id="1.25.10.10">
    <property type="entry name" value="Leucine-rich Repeat Variant"/>
    <property type="match status" value="1"/>
</dbReference>
<name>A0A517XU50_9BACT</name>
<evidence type="ECO:0000313" key="2">
    <source>
        <dbReference type="EMBL" id="QDU21040.1"/>
    </source>
</evidence>
<dbReference type="OrthoDB" id="9847239at2"/>
<reference evidence="2 3" key="1">
    <citation type="submission" date="2019-02" db="EMBL/GenBank/DDBJ databases">
        <title>Deep-cultivation of Planctomycetes and their phenomic and genomic characterization uncovers novel biology.</title>
        <authorList>
            <person name="Wiegand S."/>
            <person name="Jogler M."/>
            <person name="Boedeker C."/>
            <person name="Pinto D."/>
            <person name="Vollmers J."/>
            <person name="Rivas-Marin E."/>
            <person name="Kohn T."/>
            <person name="Peeters S.H."/>
            <person name="Heuer A."/>
            <person name="Rast P."/>
            <person name="Oberbeckmann S."/>
            <person name="Bunk B."/>
            <person name="Jeske O."/>
            <person name="Meyerdierks A."/>
            <person name="Storesund J.E."/>
            <person name="Kallscheuer N."/>
            <person name="Luecker S."/>
            <person name="Lage O.M."/>
            <person name="Pohl T."/>
            <person name="Merkel B.J."/>
            <person name="Hornburger P."/>
            <person name="Mueller R.-W."/>
            <person name="Bruemmer F."/>
            <person name="Labrenz M."/>
            <person name="Spormann A.M."/>
            <person name="Op den Camp H."/>
            <person name="Overmann J."/>
            <person name="Amann R."/>
            <person name="Jetten M.S.M."/>
            <person name="Mascher T."/>
            <person name="Medema M.H."/>
            <person name="Devos D.P."/>
            <person name="Kaster A.-K."/>
            <person name="Ovreas L."/>
            <person name="Rohde M."/>
            <person name="Galperin M.Y."/>
            <person name="Jogler C."/>
        </authorList>
    </citation>
    <scope>NUCLEOTIDE SEQUENCE [LARGE SCALE GENOMIC DNA]</scope>
    <source>
        <strain evidence="2 3">ETA_A1</strain>
    </source>
</reference>
<proteinExistence type="predicted"/>
<evidence type="ECO:0000256" key="1">
    <source>
        <dbReference type="SAM" id="MobiDB-lite"/>
    </source>
</evidence>
<dbReference type="Proteomes" id="UP000319576">
    <property type="component" value="Chromosome"/>
</dbReference>
<dbReference type="EMBL" id="CP036273">
    <property type="protein sequence ID" value="QDU21040.1"/>
    <property type="molecule type" value="Genomic_DNA"/>
</dbReference>
<protein>
    <submittedName>
        <fullName evidence="2">Uncharacterized protein</fullName>
    </submittedName>
</protein>